<reference evidence="2 3" key="1">
    <citation type="journal article" date="2016" name="Nat. Commun.">
        <title>Thousands of microbial genomes shed light on interconnected biogeochemical processes in an aquifer system.</title>
        <authorList>
            <person name="Anantharaman K."/>
            <person name="Brown C.T."/>
            <person name="Hug L.A."/>
            <person name="Sharon I."/>
            <person name="Castelle C.J."/>
            <person name="Probst A.J."/>
            <person name="Thomas B.C."/>
            <person name="Singh A."/>
            <person name="Wilkins M.J."/>
            <person name="Karaoz U."/>
            <person name="Brodie E.L."/>
            <person name="Williams K.H."/>
            <person name="Hubbard S.S."/>
            <person name="Banfield J.F."/>
        </authorList>
    </citation>
    <scope>NUCLEOTIDE SEQUENCE [LARGE SCALE GENOMIC DNA]</scope>
</reference>
<evidence type="ECO:0000313" key="2">
    <source>
        <dbReference type="EMBL" id="OGW97416.1"/>
    </source>
</evidence>
<sequence>MENRERPFNSFDFSRLLFAFILFSSVLLYFLPYLVHCKYLIAEAVDDDSIYTYYVITKYLDRFQNDVVGYLIKGNVGGSIVNYGSLFLANIFRIPILWIYQCLMCLQLFSFPILLVLFLKRRFNLTKTEMLFSFYFTLISGYAYWNFANYGMPDVPYPGNFVHPFAWLSLYWLSQEKKKGYFLLSLTCLIHASIGLYAILAVFVFNMFYDRSFQIKKAFLLAIPFACAIVPPMIALSGNFPRVNAEGLEMVMRLNMHATPWASPFTNWYEGFPNTIAFMFLIIITIPRWNKLGKSYRTLLVSTLIATVFLCISHLIGYHFGLYRLVQILGLRSPTLMAIVILPILILFFMECLSHESFSIRFTSAWIVSSILILHPYGLDKTPIMLLGLLFLLKQARLRTRINSLYLERILLALVLVWSIFRVLHEGRRPNPFSSQNLDRFWNVWDYFKYSGIFDYKPGIHLPKRLLVFACALFTSLVPFVSNIRSLKIQKLSIAKSITFILCLCLFMTCTISVHRFKSFSSQYRRDLYNAQLWAKNNTDPYDRFLTTAGAWRSISERAAFQVIPQRRYFYYPDRRIKQIDDLIIYLLGLREEFKTYNLKQWYFAAKMNYYARVTSPEKLRRLGEITGCKYLVEERDLKLPQVYGNKTFKIYDLSQNISVLQT</sequence>
<protein>
    <recommendedName>
        <fullName evidence="4">Membrane protein 6-pyruvoyl-tetrahydropterin synthase-related domain-containing protein</fullName>
    </recommendedName>
</protein>
<feature type="transmembrane region" description="Helical" evidence="1">
    <location>
        <begin position="405"/>
        <end position="424"/>
    </location>
</feature>
<dbReference type="EMBL" id="MHFR01000042">
    <property type="protein sequence ID" value="OGW97416.1"/>
    <property type="molecule type" value="Genomic_DNA"/>
</dbReference>
<organism evidence="2 3">
    <name type="scientific">Candidatus Danuiimicrobium aquiferis</name>
    <dbReference type="NCBI Taxonomy" id="1801832"/>
    <lineage>
        <taxon>Bacteria</taxon>
        <taxon>Pseudomonadati</taxon>
        <taxon>Candidatus Omnitrophota</taxon>
        <taxon>Candidatus Danuiimicrobium</taxon>
    </lineage>
</organism>
<feature type="transmembrane region" description="Helical" evidence="1">
    <location>
        <begin position="12"/>
        <end position="31"/>
    </location>
</feature>
<feature type="transmembrane region" description="Helical" evidence="1">
    <location>
        <begin position="181"/>
        <end position="206"/>
    </location>
</feature>
<accession>A0A1G1KWU9</accession>
<feature type="transmembrane region" description="Helical" evidence="1">
    <location>
        <begin position="466"/>
        <end position="485"/>
    </location>
</feature>
<feature type="transmembrane region" description="Helical" evidence="1">
    <location>
        <begin position="218"/>
        <end position="240"/>
    </location>
</feature>
<evidence type="ECO:0000313" key="3">
    <source>
        <dbReference type="Proteomes" id="UP000178187"/>
    </source>
</evidence>
<feature type="transmembrane region" description="Helical" evidence="1">
    <location>
        <begin position="298"/>
        <end position="316"/>
    </location>
</feature>
<name>A0A1G1KWU9_9BACT</name>
<feature type="transmembrane region" description="Helical" evidence="1">
    <location>
        <begin position="336"/>
        <end position="353"/>
    </location>
</feature>
<keyword evidence="1" id="KW-0472">Membrane</keyword>
<evidence type="ECO:0008006" key="4">
    <source>
        <dbReference type="Google" id="ProtNLM"/>
    </source>
</evidence>
<comment type="caution">
    <text evidence="2">The sequence shown here is derived from an EMBL/GenBank/DDBJ whole genome shotgun (WGS) entry which is preliminary data.</text>
</comment>
<dbReference type="AlphaFoldDB" id="A0A1G1KWU9"/>
<keyword evidence="1" id="KW-1133">Transmembrane helix</keyword>
<feature type="transmembrane region" description="Helical" evidence="1">
    <location>
        <begin position="98"/>
        <end position="119"/>
    </location>
</feature>
<proteinExistence type="predicted"/>
<evidence type="ECO:0000256" key="1">
    <source>
        <dbReference type="SAM" id="Phobius"/>
    </source>
</evidence>
<feature type="transmembrane region" description="Helical" evidence="1">
    <location>
        <begin position="268"/>
        <end position="286"/>
    </location>
</feature>
<dbReference type="Proteomes" id="UP000178187">
    <property type="component" value="Unassembled WGS sequence"/>
</dbReference>
<gene>
    <name evidence="2" type="ORF">A3G33_09500</name>
</gene>
<feature type="transmembrane region" description="Helical" evidence="1">
    <location>
        <begin position="497"/>
        <end position="517"/>
    </location>
</feature>
<feature type="transmembrane region" description="Helical" evidence="1">
    <location>
        <begin position="131"/>
        <end position="148"/>
    </location>
</feature>
<keyword evidence="1" id="KW-0812">Transmembrane</keyword>
<feature type="transmembrane region" description="Helical" evidence="1">
    <location>
        <begin position="365"/>
        <end position="393"/>
    </location>
</feature>